<accession>A0A9P1G6W0</accession>
<dbReference type="Proteomes" id="UP001152797">
    <property type="component" value="Unassembled WGS sequence"/>
</dbReference>
<evidence type="ECO:0000313" key="6">
    <source>
        <dbReference type="EMBL" id="CAI4003144.1"/>
    </source>
</evidence>
<dbReference type="GO" id="GO:0016020">
    <property type="term" value="C:membrane"/>
    <property type="evidence" value="ECO:0007669"/>
    <property type="project" value="UniProtKB-SubCell"/>
</dbReference>
<comment type="subcellular location">
    <subcellularLocation>
        <location evidence="1">Membrane</location>
    </subcellularLocation>
</comment>
<evidence type="ECO:0000256" key="4">
    <source>
        <dbReference type="ARBA" id="ARBA00023288"/>
    </source>
</evidence>
<reference evidence="7" key="2">
    <citation type="submission" date="2024-04" db="EMBL/GenBank/DDBJ databases">
        <authorList>
            <person name="Chen Y."/>
            <person name="Shah S."/>
            <person name="Dougan E. K."/>
            <person name="Thang M."/>
            <person name="Chan C."/>
        </authorList>
    </citation>
    <scope>NUCLEOTIDE SEQUENCE [LARGE SCALE GENOMIC DNA]</scope>
</reference>
<sequence>MDPAKVQELRKNEPNRLPVVVYSFPGGKKSRKKLMVSHDMTAGDFVKFVRQQCPWAADGNVWIKKSGGRLKVPEHLLVKDLDSLKYKAADDVLYVEVLEVLEVEVQRIQRTTASEPQEEIDMSMSKMSTSVQEFKMNAADLGATQQVMKVTRGSRRVLEQALEMCVKHPNHVPVLVNQPESPGLPRIRQNYTVPRDMKVRNLRKVLLQDKKLQGPDTPWDKVKMLMAGNEVQEDQCMGDIYDSMVDPDDGGLQLHLELDESFESFEPSAFLLKPPEPFETLEDQPCQPAESAESKATAFKGPSFEEVKHLQMALAEAAEAEKLRERLRQQAEIQIEELQQENEICQSELRQEMEARLTLESQVQVRQVELQSQVKTLSAAQFALSQSLEETSAAQQKNLLLEERILALEAQLQAVEKAELAELAELPDEAPEEDQDDQGDMAAMVMVGWDPETGRPVISEECSQIQVLAPSVRG</sequence>
<proteinExistence type="inferred from homology"/>
<dbReference type="InterPro" id="IPR029071">
    <property type="entry name" value="Ubiquitin-like_domsf"/>
</dbReference>
<dbReference type="EMBL" id="CAMXCT010003223">
    <property type="protein sequence ID" value="CAI4003144.1"/>
    <property type="molecule type" value="Genomic_DNA"/>
</dbReference>
<dbReference type="PANTHER" id="PTHR10969">
    <property type="entry name" value="MICROTUBULE-ASSOCIATED PROTEINS 1A/1B LIGHT CHAIN 3-RELATED"/>
    <property type="match status" value="1"/>
</dbReference>
<dbReference type="SUPFAM" id="SSF54236">
    <property type="entry name" value="Ubiquitin-like"/>
    <property type="match status" value="2"/>
</dbReference>
<reference evidence="6" key="1">
    <citation type="submission" date="2022-10" db="EMBL/GenBank/DDBJ databases">
        <authorList>
            <person name="Chen Y."/>
            <person name="Dougan E. K."/>
            <person name="Chan C."/>
            <person name="Rhodes N."/>
            <person name="Thang M."/>
        </authorList>
    </citation>
    <scope>NUCLEOTIDE SEQUENCE</scope>
</reference>
<dbReference type="EMBL" id="CAMXCT030003223">
    <property type="protein sequence ID" value="CAL4790456.1"/>
    <property type="molecule type" value="Genomic_DNA"/>
</dbReference>
<gene>
    <name evidence="6" type="ORF">C1SCF055_LOCUS29035</name>
</gene>
<dbReference type="Gene3D" id="3.10.20.90">
    <property type="entry name" value="Phosphatidylinositol 3-kinase Catalytic Subunit, Chain A, domain 1"/>
    <property type="match status" value="2"/>
</dbReference>
<evidence type="ECO:0000256" key="1">
    <source>
        <dbReference type="ARBA" id="ARBA00004370"/>
    </source>
</evidence>
<evidence type="ECO:0000313" key="7">
    <source>
        <dbReference type="EMBL" id="CAL1156519.1"/>
    </source>
</evidence>
<dbReference type="EMBL" id="CAMXCT020003223">
    <property type="protein sequence ID" value="CAL1156519.1"/>
    <property type="molecule type" value="Genomic_DNA"/>
</dbReference>
<evidence type="ECO:0000256" key="5">
    <source>
        <dbReference type="SAM" id="Coils"/>
    </source>
</evidence>
<keyword evidence="4" id="KW-0449">Lipoprotein</keyword>
<dbReference type="InterPro" id="IPR004241">
    <property type="entry name" value="Atg8-like"/>
</dbReference>
<comment type="caution">
    <text evidence="6">The sequence shown here is derived from an EMBL/GenBank/DDBJ whole genome shotgun (WGS) entry which is preliminary data.</text>
</comment>
<evidence type="ECO:0000313" key="8">
    <source>
        <dbReference type="EMBL" id="CAL4790456.1"/>
    </source>
</evidence>
<evidence type="ECO:0000256" key="3">
    <source>
        <dbReference type="ARBA" id="ARBA00023136"/>
    </source>
</evidence>
<feature type="coiled-coil region" evidence="5">
    <location>
        <begin position="310"/>
        <end position="355"/>
    </location>
</feature>
<keyword evidence="9" id="KW-1185">Reference proteome</keyword>
<evidence type="ECO:0000313" key="9">
    <source>
        <dbReference type="Proteomes" id="UP001152797"/>
    </source>
</evidence>
<keyword evidence="5" id="KW-0175">Coiled coil</keyword>
<comment type="similarity">
    <text evidence="2">Belongs to the ATG8 family.</text>
</comment>
<protein>
    <submittedName>
        <fullName evidence="8">Pentatricopeptide repeat-containing protein, chloroplastic</fullName>
    </submittedName>
</protein>
<dbReference type="AlphaFoldDB" id="A0A9P1G6W0"/>
<dbReference type="OrthoDB" id="433311at2759"/>
<organism evidence="6">
    <name type="scientific">Cladocopium goreaui</name>
    <dbReference type="NCBI Taxonomy" id="2562237"/>
    <lineage>
        <taxon>Eukaryota</taxon>
        <taxon>Sar</taxon>
        <taxon>Alveolata</taxon>
        <taxon>Dinophyceae</taxon>
        <taxon>Suessiales</taxon>
        <taxon>Symbiodiniaceae</taxon>
        <taxon>Cladocopium</taxon>
    </lineage>
</organism>
<keyword evidence="3" id="KW-0472">Membrane</keyword>
<name>A0A9P1G6W0_9DINO</name>
<evidence type="ECO:0000256" key="2">
    <source>
        <dbReference type="ARBA" id="ARBA00007293"/>
    </source>
</evidence>